<evidence type="ECO:0000313" key="6">
    <source>
        <dbReference type="Proteomes" id="UP000757435"/>
    </source>
</evidence>
<dbReference type="InterPro" id="IPR004130">
    <property type="entry name" value="Gpn"/>
</dbReference>
<dbReference type="GO" id="GO:0005525">
    <property type="term" value="F:GTP binding"/>
    <property type="evidence" value="ECO:0007669"/>
    <property type="project" value="UniProtKB-KW"/>
</dbReference>
<dbReference type="InterPro" id="IPR052705">
    <property type="entry name" value="Gliding_Motility_GTPase"/>
</dbReference>
<dbReference type="PANTHER" id="PTHR42708">
    <property type="entry name" value="ATP/GTP-BINDING PROTEIN-RELATED"/>
    <property type="match status" value="1"/>
</dbReference>
<protein>
    <submittedName>
        <fullName evidence="5">ATP/GTP-binding protein</fullName>
    </submittedName>
</protein>
<dbReference type="GO" id="GO:0016787">
    <property type="term" value="F:hydrolase activity"/>
    <property type="evidence" value="ECO:0007669"/>
    <property type="project" value="UniProtKB-KW"/>
</dbReference>
<name>A0A951US69_9CYAN</name>
<dbReference type="Pfam" id="PF03029">
    <property type="entry name" value="ATP_bind_1"/>
    <property type="match status" value="1"/>
</dbReference>
<keyword evidence="2" id="KW-0547">Nucleotide-binding</keyword>
<dbReference type="SUPFAM" id="SSF52540">
    <property type="entry name" value="P-loop containing nucleoside triphosphate hydrolases"/>
    <property type="match status" value="1"/>
</dbReference>
<reference evidence="5" key="1">
    <citation type="submission" date="2021-05" db="EMBL/GenBank/DDBJ databases">
        <authorList>
            <person name="Pietrasiak N."/>
            <person name="Ward R."/>
            <person name="Stajich J.E."/>
            <person name="Kurbessoian T."/>
        </authorList>
    </citation>
    <scope>NUCLEOTIDE SEQUENCE</scope>
    <source>
        <strain evidence="5">UHER 2000/2452</strain>
    </source>
</reference>
<dbReference type="AlphaFoldDB" id="A0A951US69"/>
<evidence type="ECO:0000256" key="1">
    <source>
        <dbReference type="ARBA" id="ARBA00005290"/>
    </source>
</evidence>
<dbReference type="EMBL" id="JAHHHD010000063">
    <property type="protein sequence ID" value="MBW4662228.1"/>
    <property type="molecule type" value="Genomic_DNA"/>
</dbReference>
<evidence type="ECO:0000313" key="5">
    <source>
        <dbReference type="EMBL" id="MBW4662228.1"/>
    </source>
</evidence>
<keyword evidence="4" id="KW-0342">GTP-binding</keyword>
<dbReference type="CDD" id="cd00882">
    <property type="entry name" value="Ras_like_GTPase"/>
    <property type="match status" value="1"/>
</dbReference>
<dbReference type="InterPro" id="IPR027417">
    <property type="entry name" value="P-loop_NTPase"/>
</dbReference>
<dbReference type="Proteomes" id="UP000757435">
    <property type="component" value="Unassembled WGS sequence"/>
</dbReference>
<reference evidence="5" key="2">
    <citation type="journal article" date="2022" name="Microbiol. Resour. Announc.">
        <title>Metagenome Sequencing to Explore Phylogenomics of Terrestrial Cyanobacteria.</title>
        <authorList>
            <person name="Ward R.D."/>
            <person name="Stajich J.E."/>
            <person name="Johansen J.R."/>
            <person name="Huntemann M."/>
            <person name="Clum A."/>
            <person name="Foster B."/>
            <person name="Foster B."/>
            <person name="Roux S."/>
            <person name="Palaniappan K."/>
            <person name="Varghese N."/>
            <person name="Mukherjee S."/>
            <person name="Reddy T.B.K."/>
            <person name="Daum C."/>
            <person name="Copeland A."/>
            <person name="Chen I.A."/>
            <person name="Ivanova N.N."/>
            <person name="Kyrpides N.C."/>
            <person name="Shapiro N."/>
            <person name="Eloe-Fadrosh E.A."/>
            <person name="Pietrasiak N."/>
        </authorList>
    </citation>
    <scope>NUCLEOTIDE SEQUENCE</scope>
    <source>
        <strain evidence="5">UHER 2000/2452</strain>
    </source>
</reference>
<proteinExistence type="inferred from homology"/>
<evidence type="ECO:0000256" key="4">
    <source>
        <dbReference type="ARBA" id="ARBA00023134"/>
    </source>
</evidence>
<organism evidence="5 6">
    <name type="scientific">Drouetiella hepatica Uher 2000/2452</name>
    <dbReference type="NCBI Taxonomy" id="904376"/>
    <lineage>
        <taxon>Bacteria</taxon>
        <taxon>Bacillati</taxon>
        <taxon>Cyanobacteriota</taxon>
        <taxon>Cyanophyceae</taxon>
        <taxon>Oculatellales</taxon>
        <taxon>Oculatellaceae</taxon>
        <taxon>Drouetiella</taxon>
    </lineage>
</organism>
<dbReference type="Gene3D" id="3.40.50.300">
    <property type="entry name" value="P-loop containing nucleotide triphosphate hydrolases"/>
    <property type="match status" value="1"/>
</dbReference>
<dbReference type="PANTHER" id="PTHR42708:SF1">
    <property type="entry name" value="GLIDING MOTILITY PROTEIN MGLA"/>
    <property type="match status" value="1"/>
</dbReference>
<gene>
    <name evidence="5" type="ORF">KME15_26545</name>
</gene>
<comment type="similarity">
    <text evidence="1">Belongs to the GPN-loop GTPase family.</text>
</comment>
<comment type="caution">
    <text evidence="5">The sequence shown here is derived from an EMBL/GenBank/DDBJ whole genome shotgun (WGS) entry which is preliminary data.</text>
</comment>
<evidence type="ECO:0000256" key="2">
    <source>
        <dbReference type="ARBA" id="ARBA00022741"/>
    </source>
</evidence>
<keyword evidence="3" id="KW-0378">Hydrolase</keyword>
<evidence type="ECO:0000256" key="3">
    <source>
        <dbReference type="ARBA" id="ARBA00022801"/>
    </source>
</evidence>
<sequence length="179" mass="19903">MEIMRLVVTGPVGAGKSTFIRSVSEIEVVDTDRQATDETLLLKKRTTVAFDFGRLQFGPDMALHLYGTPGQSRFDFMWDILIHKAHAYILLVAAHRPGEFRYARRILTFMNQRSSVPMIIGLTHVDHPNAWEPANVGVALGYPNPFECPPIINVNATEAASVAQAIIKLIEHSTCECLV</sequence>
<accession>A0A951US69</accession>